<dbReference type="InterPro" id="IPR036628">
    <property type="entry name" value="Clp_N_dom_sf"/>
</dbReference>
<sequence>MQSLAPQSSGARPQILRTNSFCRCPVVTATRTCSSSASGGHDLFRAARLPWIHPNVRHHPLVQMIRRAAATEVVADVDDVGVSNAADAIIRYAINFARASETYEVHSWMVLMGILKYENSTAAQILKKLGLDDLYGAWHEVLWALHVCDGLQARSFCTEISFADRAFKVVTAASDFATWHGKDKMYSEDILMALAAGGVLEGLFPDLNLSFERVRKAVEKQVGQKYQLPDEKPEEGERGPLKSEDDVSFL</sequence>
<protein>
    <recommendedName>
        <fullName evidence="2">Clp R domain-containing protein</fullName>
    </recommendedName>
</protein>
<feature type="domain" description="Clp R" evidence="2">
    <location>
        <begin position="83"/>
        <end position="196"/>
    </location>
</feature>
<comment type="caution">
    <text evidence="3">The sequence shown here is derived from an EMBL/GenBank/DDBJ whole genome shotgun (WGS) entry which is preliminary data.</text>
</comment>
<gene>
    <name evidence="3" type="ORF">Vafri_13717</name>
</gene>
<dbReference type="InterPro" id="IPR004176">
    <property type="entry name" value="Clp_R_N"/>
</dbReference>
<feature type="compositionally biased region" description="Basic and acidic residues" evidence="1">
    <location>
        <begin position="228"/>
        <end position="250"/>
    </location>
</feature>
<dbReference type="EMBL" id="BNCO01000032">
    <property type="protein sequence ID" value="GIL58717.1"/>
    <property type="molecule type" value="Genomic_DNA"/>
</dbReference>
<dbReference type="Gene3D" id="1.10.1780.10">
    <property type="entry name" value="Clp, N-terminal domain"/>
    <property type="match status" value="2"/>
</dbReference>
<evidence type="ECO:0000313" key="4">
    <source>
        <dbReference type="Proteomes" id="UP000747399"/>
    </source>
</evidence>
<dbReference type="Pfam" id="PF02861">
    <property type="entry name" value="Clp_N"/>
    <property type="match status" value="1"/>
</dbReference>
<reference evidence="3" key="1">
    <citation type="journal article" date="2021" name="Proc. Natl. Acad. Sci. U.S.A.">
        <title>Three genomes in the algal genus Volvox reveal the fate of a haploid sex-determining region after a transition to homothallism.</title>
        <authorList>
            <person name="Yamamoto K."/>
            <person name="Hamaji T."/>
            <person name="Kawai-Toyooka H."/>
            <person name="Matsuzaki R."/>
            <person name="Takahashi F."/>
            <person name="Nishimura Y."/>
            <person name="Kawachi M."/>
            <person name="Noguchi H."/>
            <person name="Minakuchi Y."/>
            <person name="Umen J.G."/>
            <person name="Toyoda A."/>
            <person name="Nozaki H."/>
        </authorList>
    </citation>
    <scope>NUCLEOTIDE SEQUENCE</scope>
    <source>
        <strain evidence="3">NIES-3780</strain>
    </source>
</reference>
<feature type="region of interest" description="Disordered" evidence="1">
    <location>
        <begin position="225"/>
        <end position="250"/>
    </location>
</feature>
<keyword evidence="4" id="KW-1185">Reference proteome</keyword>
<dbReference type="SUPFAM" id="SSF81923">
    <property type="entry name" value="Double Clp-N motif"/>
    <property type="match status" value="1"/>
</dbReference>
<dbReference type="Proteomes" id="UP000747399">
    <property type="component" value="Unassembled WGS sequence"/>
</dbReference>
<name>A0A8J4BCU3_9CHLO</name>
<organism evidence="3 4">
    <name type="scientific">Volvox africanus</name>
    <dbReference type="NCBI Taxonomy" id="51714"/>
    <lineage>
        <taxon>Eukaryota</taxon>
        <taxon>Viridiplantae</taxon>
        <taxon>Chlorophyta</taxon>
        <taxon>core chlorophytes</taxon>
        <taxon>Chlorophyceae</taxon>
        <taxon>CS clade</taxon>
        <taxon>Chlamydomonadales</taxon>
        <taxon>Volvocaceae</taxon>
        <taxon>Volvox</taxon>
    </lineage>
</organism>
<evidence type="ECO:0000256" key="1">
    <source>
        <dbReference type="SAM" id="MobiDB-lite"/>
    </source>
</evidence>
<dbReference type="AlphaFoldDB" id="A0A8J4BCU3"/>
<evidence type="ECO:0000259" key="2">
    <source>
        <dbReference type="Pfam" id="PF02861"/>
    </source>
</evidence>
<accession>A0A8J4BCU3</accession>
<proteinExistence type="predicted"/>
<evidence type="ECO:0000313" key="3">
    <source>
        <dbReference type="EMBL" id="GIL58717.1"/>
    </source>
</evidence>